<feature type="compositionally biased region" description="Basic residues" evidence="1">
    <location>
        <begin position="507"/>
        <end position="520"/>
    </location>
</feature>
<feature type="compositionally biased region" description="Acidic residues" evidence="1">
    <location>
        <begin position="164"/>
        <end position="174"/>
    </location>
</feature>
<name>A0A0L0HI63_SPIPD</name>
<organism evidence="2 3">
    <name type="scientific">Spizellomyces punctatus (strain DAOM BR117)</name>
    <dbReference type="NCBI Taxonomy" id="645134"/>
    <lineage>
        <taxon>Eukaryota</taxon>
        <taxon>Fungi</taxon>
        <taxon>Fungi incertae sedis</taxon>
        <taxon>Chytridiomycota</taxon>
        <taxon>Chytridiomycota incertae sedis</taxon>
        <taxon>Chytridiomycetes</taxon>
        <taxon>Spizellomycetales</taxon>
        <taxon>Spizellomycetaceae</taxon>
        <taxon>Spizellomyces</taxon>
    </lineage>
</organism>
<dbReference type="AlphaFoldDB" id="A0A0L0HI63"/>
<feature type="compositionally biased region" description="Polar residues" evidence="1">
    <location>
        <begin position="103"/>
        <end position="113"/>
    </location>
</feature>
<dbReference type="EMBL" id="KQ257456">
    <property type="protein sequence ID" value="KND00519.1"/>
    <property type="molecule type" value="Genomic_DNA"/>
</dbReference>
<feature type="compositionally biased region" description="Basic and acidic residues" evidence="1">
    <location>
        <begin position="329"/>
        <end position="351"/>
    </location>
</feature>
<feature type="compositionally biased region" description="Basic and acidic residues" evidence="1">
    <location>
        <begin position="497"/>
        <end position="506"/>
    </location>
</feature>
<dbReference type="InParanoid" id="A0A0L0HI63"/>
<feature type="compositionally biased region" description="Polar residues" evidence="1">
    <location>
        <begin position="85"/>
        <end position="94"/>
    </location>
</feature>
<feature type="compositionally biased region" description="Low complexity" evidence="1">
    <location>
        <begin position="115"/>
        <end position="141"/>
    </location>
</feature>
<dbReference type="GeneID" id="27688259"/>
<accession>A0A0L0HI63</accession>
<gene>
    <name evidence="2" type="ORF">SPPG_04829</name>
</gene>
<dbReference type="Proteomes" id="UP000053201">
    <property type="component" value="Unassembled WGS sequence"/>
</dbReference>
<reference evidence="2 3" key="1">
    <citation type="submission" date="2009-08" db="EMBL/GenBank/DDBJ databases">
        <title>The Genome Sequence of Spizellomyces punctatus strain DAOM BR117.</title>
        <authorList>
            <consortium name="The Broad Institute Genome Sequencing Platform"/>
            <person name="Russ C."/>
            <person name="Cuomo C."/>
            <person name="Shea T."/>
            <person name="Young S.K."/>
            <person name="Zeng Q."/>
            <person name="Koehrsen M."/>
            <person name="Haas B."/>
            <person name="Borodovsky M."/>
            <person name="Guigo R."/>
            <person name="Alvarado L."/>
            <person name="Berlin A."/>
            <person name="Bochicchio J."/>
            <person name="Borenstein D."/>
            <person name="Chapman S."/>
            <person name="Chen Z."/>
            <person name="Engels R."/>
            <person name="Freedman E."/>
            <person name="Gellesch M."/>
            <person name="Goldberg J."/>
            <person name="Griggs A."/>
            <person name="Gujja S."/>
            <person name="Heiman D."/>
            <person name="Hepburn T."/>
            <person name="Howarth C."/>
            <person name="Jen D."/>
            <person name="Larson L."/>
            <person name="Lewis B."/>
            <person name="Mehta T."/>
            <person name="Park D."/>
            <person name="Pearson M."/>
            <person name="Roberts A."/>
            <person name="Saif S."/>
            <person name="Shenoy N."/>
            <person name="Sisk P."/>
            <person name="Stolte C."/>
            <person name="Sykes S."/>
            <person name="Thomson T."/>
            <person name="Walk T."/>
            <person name="White J."/>
            <person name="Yandava C."/>
            <person name="Burger G."/>
            <person name="Gray M.W."/>
            <person name="Holland P.W.H."/>
            <person name="King N."/>
            <person name="Lang F.B.F."/>
            <person name="Roger A.J."/>
            <person name="Ruiz-Trillo I."/>
            <person name="Lander E."/>
            <person name="Nusbaum C."/>
        </authorList>
    </citation>
    <scope>NUCLEOTIDE SEQUENCE [LARGE SCALE GENOMIC DNA]</scope>
    <source>
        <strain evidence="2 3">DAOM BR117</strain>
    </source>
</reference>
<keyword evidence="3" id="KW-1185">Reference proteome</keyword>
<feature type="region of interest" description="Disordered" evidence="1">
    <location>
        <begin position="497"/>
        <end position="557"/>
    </location>
</feature>
<feature type="region of interest" description="Disordered" evidence="1">
    <location>
        <begin position="28"/>
        <end position="377"/>
    </location>
</feature>
<feature type="compositionally biased region" description="Low complexity" evidence="1">
    <location>
        <begin position="240"/>
        <end position="259"/>
    </location>
</feature>
<protein>
    <recommendedName>
        <fullName evidence="4">DUF4614 domain-containing protein</fullName>
    </recommendedName>
</protein>
<evidence type="ECO:0000256" key="1">
    <source>
        <dbReference type="SAM" id="MobiDB-lite"/>
    </source>
</evidence>
<feature type="compositionally biased region" description="Basic and acidic residues" evidence="1">
    <location>
        <begin position="304"/>
        <end position="317"/>
    </location>
</feature>
<feature type="compositionally biased region" description="Low complexity" evidence="1">
    <location>
        <begin position="540"/>
        <end position="551"/>
    </location>
</feature>
<dbReference type="OrthoDB" id="2151530at2759"/>
<sequence>MSYRRPLSSPTKSGAQRPVSALERAQAFLRGERLPPSPRTPTKWTKNADVRSSSDDVDSDEKSENDSDHELQQFLDTLAKKKPDTPTSRISTPQPVKRPASSYLKQSRATSAPENAPSSPALSATSSRQSSASNRNRPSSALMRMQSFRKMEPAGNAKVIQSESESESDSDVGSDFEKFMKKGARSSMRESKDLEEEDEVEKMSEISPLAKQIVQDAGPSAVPTSSHKQMDSLPKTPVRSNSTTSSTSLSSTTTNSSSLPKTQGLQSNSVHPPYSKRSSENSSKGGNFESDSSSAIESDFDTFLLRKEDVRKRDAGVKGDNATPNLANTKERVSEATEENRGKMDETKVEDLEATSIHTLEDQRPSVSAPRPQAELEAQAAVENQRVAPQLPVTTTTAPPPPFQYVQSAVSGPHIPVAPPTHPYPIPPQPILPTAYPPPFPPPTAYPQPPYQPPLTVSYPPFYPYYPPPYAWTSAPQCTEQHACRCSHETRHVLADERDERDERQERRRRRRRRGKRRAQRRDGSDQEIDTPPRTERYTSSSPPVHNSDSSLAEQYPLPTHHPALQTLHALIKTHLTYIQNFVAASFDMAAAESASYRCRKYTTLEETKKFLKQRAKAPLTMDEARKLVEEEERL</sequence>
<evidence type="ECO:0008006" key="4">
    <source>
        <dbReference type="Google" id="ProtNLM"/>
    </source>
</evidence>
<dbReference type="OMA" id="QPNDATW"/>
<dbReference type="RefSeq" id="XP_016608558.1">
    <property type="nucleotide sequence ID" value="XM_016753069.1"/>
</dbReference>
<feature type="compositionally biased region" description="Polar residues" evidence="1">
    <location>
        <begin position="260"/>
        <end position="270"/>
    </location>
</feature>
<feature type="compositionally biased region" description="Polar residues" evidence="1">
    <location>
        <begin position="280"/>
        <end position="296"/>
    </location>
</feature>
<feature type="compositionally biased region" description="Basic and acidic residues" evidence="1">
    <location>
        <begin position="521"/>
        <end position="537"/>
    </location>
</feature>
<evidence type="ECO:0000313" key="2">
    <source>
        <dbReference type="EMBL" id="KND00519.1"/>
    </source>
</evidence>
<dbReference type="VEuPathDB" id="FungiDB:SPPG_04829"/>
<feature type="compositionally biased region" description="Basic and acidic residues" evidence="1">
    <location>
        <begin position="46"/>
        <end position="71"/>
    </location>
</feature>
<feature type="region of interest" description="Disordered" evidence="1">
    <location>
        <begin position="1"/>
        <end position="20"/>
    </location>
</feature>
<evidence type="ECO:0000313" key="3">
    <source>
        <dbReference type="Proteomes" id="UP000053201"/>
    </source>
</evidence>
<proteinExistence type="predicted"/>